<proteinExistence type="predicted"/>
<reference evidence="1" key="1">
    <citation type="submission" date="2013-04" db="EMBL/GenBank/DDBJ databases">
        <title>The genome sequencing project of 58 acetic acid bacteria.</title>
        <authorList>
            <person name="Okamoto-Kainuma A."/>
            <person name="Ishikawa M."/>
            <person name="Umino S."/>
            <person name="Koizumi Y."/>
            <person name="Shiwa Y."/>
            <person name="Yoshikawa H."/>
            <person name="Matsutani M."/>
            <person name="Matsushita K."/>
        </authorList>
    </citation>
    <scope>NUCLEOTIDE SEQUENCE</scope>
    <source>
        <strain evidence="1">DSM 15669</strain>
    </source>
</reference>
<comment type="caution">
    <text evidence="1">The sequence shown here is derived from an EMBL/GenBank/DDBJ whole genome shotgun (WGS) entry which is preliminary data.</text>
</comment>
<evidence type="ECO:0000313" key="1">
    <source>
        <dbReference type="EMBL" id="GBQ05032.1"/>
    </source>
</evidence>
<organism evidence="1 2">
    <name type="scientific">Saccharibacter floricola DSM 15669</name>
    <dbReference type="NCBI Taxonomy" id="1123227"/>
    <lineage>
        <taxon>Bacteria</taxon>
        <taxon>Pseudomonadati</taxon>
        <taxon>Pseudomonadota</taxon>
        <taxon>Alphaproteobacteria</taxon>
        <taxon>Acetobacterales</taxon>
        <taxon>Acetobacteraceae</taxon>
        <taxon>Saccharibacter</taxon>
    </lineage>
</organism>
<dbReference type="Proteomes" id="UP001062901">
    <property type="component" value="Unassembled WGS sequence"/>
</dbReference>
<protein>
    <submittedName>
        <fullName evidence="1">Uncharacterized protein</fullName>
    </submittedName>
</protein>
<keyword evidence="2" id="KW-1185">Reference proteome</keyword>
<dbReference type="RefSeq" id="WP_018979812.1">
    <property type="nucleotide sequence ID" value="NZ_BAQD01000003.1"/>
</dbReference>
<sequence length="190" mass="22123">MIVLTLDSPEIWILWALCGVVKGEFTANDINAICQDVDHDVCDQTIRDMVKRRIIFESEDGTIYLKRRQRRSISQYKRINNIVFKGRAFEDIFNIFFINKYVTQESFDKEIKKLGSLCPEGHREWCWPSGYILSALCAVGKIDVFWRKGGSYNEALYFLAKKDAPFLMKNKKSHSMLWGHFLSLLHCGRG</sequence>
<dbReference type="EMBL" id="BAQD01000003">
    <property type="protein sequence ID" value="GBQ05032.1"/>
    <property type="molecule type" value="Genomic_DNA"/>
</dbReference>
<gene>
    <name evidence="1" type="ORF">AA15669_0270</name>
</gene>
<accession>A0ABQ0NZW2</accession>
<evidence type="ECO:0000313" key="2">
    <source>
        <dbReference type="Proteomes" id="UP001062901"/>
    </source>
</evidence>
<name>A0ABQ0NZW2_9PROT</name>